<feature type="transmembrane region" description="Helical" evidence="7">
    <location>
        <begin position="447"/>
        <end position="468"/>
    </location>
</feature>
<evidence type="ECO:0000256" key="5">
    <source>
        <dbReference type="ARBA" id="ARBA00023242"/>
    </source>
</evidence>
<dbReference type="InterPro" id="IPR036093">
    <property type="entry name" value="NAC_dom_sf"/>
</dbReference>
<accession>A0AAW1VS09</accession>
<keyword evidence="7" id="KW-0472">Membrane</keyword>
<dbReference type="GO" id="GO:0006355">
    <property type="term" value="P:regulation of DNA-templated transcription"/>
    <property type="evidence" value="ECO:0007669"/>
    <property type="project" value="InterPro"/>
</dbReference>
<evidence type="ECO:0000256" key="1">
    <source>
        <dbReference type="ARBA" id="ARBA00004123"/>
    </source>
</evidence>
<evidence type="ECO:0000259" key="8">
    <source>
        <dbReference type="PROSITE" id="PS51005"/>
    </source>
</evidence>
<dbReference type="EMBL" id="JBEDUW010000007">
    <property type="protein sequence ID" value="KAK9910053.1"/>
    <property type="molecule type" value="Genomic_DNA"/>
</dbReference>
<name>A0AAW1VS09_RUBAR</name>
<keyword evidence="10" id="KW-1185">Reference proteome</keyword>
<gene>
    <name evidence="9" type="ORF">M0R45_034030</name>
</gene>
<dbReference type="PANTHER" id="PTHR31989">
    <property type="entry name" value="NAC DOMAIN-CONTAINING PROTEIN 82-RELATED"/>
    <property type="match status" value="1"/>
</dbReference>
<keyword evidence="7" id="KW-0812">Transmembrane</keyword>
<dbReference type="Pfam" id="PF02365">
    <property type="entry name" value="NAM"/>
    <property type="match status" value="1"/>
</dbReference>
<proteinExistence type="predicted"/>
<keyword evidence="2" id="KW-0805">Transcription regulation</keyword>
<reference evidence="9 10" key="1">
    <citation type="journal article" date="2023" name="G3 (Bethesda)">
        <title>A chromosome-length genome assembly and annotation of blackberry (Rubus argutus, cv. 'Hillquist').</title>
        <authorList>
            <person name="Bruna T."/>
            <person name="Aryal R."/>
            <person name="Dudchenko O."/>
            <person name="Sargent D.J."/>
            <person name="Mead D."/>
            <person name="Buti M."/>
            <person name="Cavallini A."/>
            <person name="Hytonen T."/>
            <person name="Andres J."/>
            <person name="Pham M."/>
            <person name="Weisz D."/>
            <person name="Mascagni F."/>
            <person name="Usai G."/>
            <person name="Natali L."/>
            <person name="Bassil N."/>
            <person name="Fernandez G.E."/>
            <person name="Lomsadze A."/>
            <person name="Armour M."/>
            <person name="Olukolu B."/>
            <person name="Poorten T."/>
            <person name="Britton C."/>
            <person name="Davik J."/>
            <person name="Ashrafi H."/>
            <person name="Aiden E.L."/>
            <person name="Borodovsky M."/>
            <person name="Worthington M."/>
        </authorList>
    </citation>
    <scope>NUCLEOTIDE SEQUENCE [LARGE SCALE GENOMIC DNA]</scope>
    <source>
        <strain evidence="9">PI 553951</strain>
    </source>
</reference>
<protein>
    <recommendedName>
        <fullName evidence="8">NAC domain-containing protein</fullName>
    </recommendedName>
</protein>
<evidence type="ECO:0000256" key="4">
    <source>
        <dbReference type="ARBA" id="ARBA00023163"/>
    </source>
</evidence>
<evidence type="ECO:0000256" key="7">
    <source>
        <dbReference type="SAM" id="Phobius"/>
    </source>
</evidence>
<dbReference type="InterPro" id="IPR003441">
    <property type="entry name" value="NAC-dom"/>
</dbReference>
<dbReference type="GO" id="GO:0005634">
    <property type="term" value="C:nucleus"/>
    <property type="evidence" value="ECO:0007669"/>
    <property type="project" value="UniProtKB-SubCell"/>
</dbReference>
<keyword evidence="3" id="KW-0238">DNA-binding</keyword>
<dbReference type="Gene3D" id="2.170.150.80">
    <property type="entry name" value="NAC domain"/>
    <property type="match status" value="1"/>
</dbReference>
<comment type="subcellular location">
    <subcellularLocation>
        <location evidence="1">Nucleus</location>
    </subcellularLocation>
</comment>
<keyword evidence="5" id="KW-0539">Nucleus</keyword>
<keyword evidence="7" id="KW-1133">Transmembrane helix</keyword>
<feature type="domain" description="NAC" evidence="8">
    <location>
        <begin position="9"/>
        <end position="159"/>
    </location>
</feature>
<dbReference type="Proteomes" id="UP001457282">
    <property type="component" value="Unassembled WGS sequence"/>
</dbReference>
<evidence type="ECO:0000313" key="9">
    <source>
        <dbReference type="EMBL" id="KAK9910053.1"/>
    </source>
</evidence>
<dbReference type="SUPFAM" id="SSF101941">
    <property type="entry name" value="NAC domain"/>
    <property type="match status" value="1"/>
</dbReference>
<evidence type="ECO:0000313" key="10">
    <source>
        <dbReference type="Proteomes" id="UP001457282"/>
    </source>
</evidence>
<dbReference type="PROSITE" id="PS51005">
    <property type="entry name" value="NAC"/>
    <property type="match status" value="1"/>
</dbReference>
<keyword evidence="4" id="KW-0804">Transcription</keyword>
<dbReference type="AlphaFoldDB" id="A0AAW1VS09"/>
<feature type="compositionally biased region" description="Basic and acidic residues" evidence="6">
    <location>
        <begin position="365"/>
        <end position="376"/>
    </location>
</feature>
<sequence length="474" mass="54082">MAMSAAAPLPVGFRFHPTEEELVNHFLKKKLQGEDFDDIIPEIDILKWEPWDLPRLSPIQSDDDEWFYFSRPDYKFNNRKRANRATQRGFWKITSREHEVIARESKAVIGKKRTLTFYTGKVRSGKKTNWVIHEYYVPETLLPNNSQQRDFVLCRLKKKDERTDDGACDEGEPSISNSNTSEFENLFAILGGQNIPEDLQIVLQENSGPEDFGTLFTSPESPHFSSMMREDFLNANAVSDSHFHLQAAFEDDESEDEEVFANSCLVDEDDYCLEERSRTTLLHHSSEPKSLSRVYVEDAHKQVMSSPVASSLVKARQTQLQSRPSVQLVNNFIAGRKVRTETGQSSVPYPIRISKPLKVTFTGKVPEKPKEPEKPKHPVPPPMALRVSAVSPPMARRKEQGQSLEPPSNDEQRGMKQKQTGTTFSDWKGSFIVWKESPLSLKSYPPVVYFSLLIVGLFLFISLAGELVSYGKWY</sequence>
<organism evidence="9 10">
    <name type="scientific">Rubus argutus</name>
    <name type="common">Southern blackberry</name>
    <dbReference type="NCBI Taxonomy" id="59490"/>
    <lineage>
        <taxon>Eukaryota</taxon>
        <taxon>Viridiplantae</taxon>
        <taxon>Streptophyta</taxon>
        <taxon>Embryophyta</taxon>
        <taxon>Tracheophyta</taxon>
        <taxon>Spermatophyta</taxon>
        <taxon>Magnoliopsida</taxon>
        <taxon>eudicotyledons</taxon>
        <taxon>Gunneridae</taxon>
        <taxon>Pentapetalae</taxon>
        <taxon>rosids</taxon>
        <taxon>fabids</taxon>
        <taxon>Rosales</taxon>
        <taxon>Rosaceae</taxon>
        <taxon>Rosoideae</taxon>
        <taxon>Rosoideae incertae sedis</taxon>
        <taxon>Rubus</taxon>
    </lineage>
</organism>
<evidence type="ECO:0000256" key="3">
    <source>
        <dbReference type="ARBA" id="ARBA00023125"/>
    </source>
</evidence>
<feature type="region of interest" description="Disordered" evidence="6">
    <location>
        <begin position="363"/>
        <end position="422"/>
    </location>
</feature>
<dbReference type="GO" id="GO:0003677">
    <property type="term" value="F:DNA binding"/>
    <property type="evidence" value="ECO:0007669"/>
    <property type="project" value="UniProtKB-KW"/>
</dbReference>
<evidence type="ECO:0000256" key="2">
    <source>
        <dbReference type="ARBA" id="ARBA00023015"/>
    </source>
</evidence>
<comment type="caution">
    <text evidence="9">The sequence shown here is derived from an EMBL/GenBank/DDBJ whole genome shotgun (WGS) entry which is preliminary data.</text>
</comment>
<evidence type="ECO:0000256" key="6">
    <source>
        <dbReference type="SAM" id="MobiDB-lite"/>
    </source>
</evidence>